<organism evidence="1 2">
    <name type="scientific">Dissostichus mawsoni</name>
    <name type="common">Antarctic cod</name>
    <dbReference type="NCBI Taxonomy" id="36200"/>
    <lineage>
        <taxon>Eukaryota</taxon>
        <taxon>Metazoa</taxon>
        <taxon>Chordata</taxon>
        <taxon>Craniata</taxon>
        <taxon>Vertebrata</taxon>
        <taxon>Euteleostomi</taxon>
        <taxon>Actinopterygii</taxon>
        <taxon>Neopterygii</taxon>
        <taxon>Teleostei</taxon>
        <taxon>Neoteleostei</taxon>
        <taxon>Acanthomorphata</taxon>
        <taxon>Eupercaria</taxon>
        <taxon>Perciformes</taxon>
        <taxon>Notothenioidei</taxon>
        <taxon>Nototheniidae</taxon>
        <taxon>Dissostichus</taxon>
    </lineage>
</organism>
<keyword evidence="2" id="KW-1185">Reference proteome</keyword>
<proteinExistence type="predicted"/>
<reference evidence="1 2" key="1">
    <citation type="submission" date="2020-03" db="EMBL/GenBank/DDBJ databases">
        <title>Dissostichus mawsoni Genome sequencing and assembly.</title>
        <authorList>
            <person name="Park H."/>
        </authorList>
    </citation>
    <scope>NUCLEOTIDE SEQUENCE [LARGE SCALE GENOMIC DNA]</scope>
    <source>
        <strain evidence="1">DM0001</strain>
        <tissue evidence="1">Muscle</tissue>
    </source>
</reference>
<dbReference type="Proteomes" id="UP000518266">
    <property type="component" value="Unassembled WGS sequence"/>
</dbReference>
<dbReference type="AlphaFoldDB" id="A0A7J5XRF7"/>
<gene>
    <name evidence="1" type="ORF">F7725_017864</name>
</gene>
<evidence type="ECO:0000313" key="2">
    <source>
        <dbReference type="Proteomes" id="UP000518266"/>
    </source>
</evidence>
<protein>
    <submittedName>
        <fullName evidence="1">Uncharacterized protein</fullName>
    </submittedName>
</protein>
<accession>A0A7J5XRF7</accession>
<evidence type="ECO:0000313" key="1">
    <source>
        <dbReference type="EMBL" id="KAF3839147.1"/>
    </source>
</evidence>
<sequence length="129" mass="13764">MSRGLIRATLLVFESERAQQSGCSDGGGRGGGELRFGCVQSRQQSSTCGKKREDTVYGGVKVQNETKNKDSAGHRRFQHLACCLGILCVILLGASSESASTVIAPLILESDPNQLKKSQLYGQTTQNSA</sequence>
<dbReference type="EMBL" id="JAAKFY010000021">
    <property type="protein sequence ID" value="KAF3839147.1"/>
    <property type="molecule type" value="Genomic_DNA"/>
</dbReference>
<name>A0A7J5XRF7_DISMA</name>
<comment type="caution">
    <text evidence="1">The sequence shown here is derived from an EMBL/GenBank/DDBJ whole genome shotgun (WGS) entry which is preliminary data.</text>
</comment>